<organism evidence="1 2">
    <name type="scientific">Agrobacterium rosae</name>
    <dbReference type="NCBI Taxonomy" id="1972867"/>
    <lineage>
        <taxon>Bacteria</taxon>
        <taxon>Pseudomonadati</taxon>
        <taxon>Pseudomonadota</taxon>
        <taxon>Alphaproteobacteria</taxon>
        <taxon>Hyphomicrobiales</taxon>
        <taxon>Rhizobiaceae</taxon>
        <taxon>Rhizobium/Agrobacterium group</taxon>
        <taxon>Agrobacterium</taxon>
    </lineage>
</organism>
<gene>
    <name evidence="1" type="ORF">CPJ18_25895</name>
</gene>
<comment type="caution">
    <text evidence="1">The sequence shown here is derived from an EMBL/GenBank/DDBJ whole genome shotgun (WGS) entry which is preliminary data.</text>
</comment>
<dbReference type="AlphaFoldDB" id="A0AAE5RSA5"/>
<protein>
    <submittedName>
        <fullName evidence="1">Uncharacterized protein</fullName>
    </submittedName>
</protein>
<proteinExistence type="predicted"/>
<evidence type="ECO:0000313" key="1">
    <source>
        <dbReference type="EMBL" id="POO48508.1"/>
    </source>
</evidence>
<reference evidence="1 2" key="1">
    <citation type="journal article" date="2018" name="Syst. Appl. Microbiol.">
        <title>Agrobacterium rosae sp. nov., isolated from galls on different agricultural crops.</title>
        <authorList>
            <person name="Kuzmanovic N."/>
            <person name="Pulawska J."/>
            <person name="Smalla K."/>
            <person name="Nesme X."/>
        </authorList>
    </citation>
    <scope>NUCLEOTIDE SEQUENCE [LARGE SCALE GENOMIC DNA]</scope>
    <source>
        <strain evidence="1 2">NCPPB 1650</strain>
    </source>
</reference>
<dbReference type="Proteomes" id="UP000237447">
    <property type="component" value="Unassembled WGS sequence"/>
</dbReference>
<dbReference type="SUPFAM" id="SSF63825">
    <property type="entry name" value="YWTD domain"/>
    <property type="match status" value="1"/>
</dbReference>
<sequence>MDLHVEKIIPSNKPDDCIVLSAEGEVVVDVFTGATAERIVGAGTWIDGSKGYGRLLSIAWVNETLFASGNGGQIYVRGDKDWRLLTDTILFDPEAHARISRTAPPTTDPGFLQWLMDSRSQRPRNISLHDVAGQNTNSVYACGVDGTKPVLFFWDGTALHELKVHLEETALTGIYIENEDSVWICGREGVLLHGSNARGFTPVSLRSQLNLFHMVRPYRGNLVLPSSVRPGGLFEIDKASSDLRRFTPRMPEMHGDYIFHSEASNDALWVVGQKDIFRFDGNAWERKQKPDL</sequence>
<name>A0AAE5RSA5_9HYPH</name>
<dbReference type="EMBL" id="NXEJ01000015">
    <property type="protein sequence ID" value="POO48508.1"/>
    <property type="molecule type" value="Genomic_DNA"/>
</dbReference>
<evidence type="ECO:0000313" key="2">
    <source>
        <dbReference type="Proteomes" id="UP000237447"/>
    </source>
</evidence>
<accession>A0AAE5RSA5</accession>